<sequence>MRVVGDQRLTALGCQAGQLMCAVTNIISCEVVQVWWSSAVDGPISSVRILHHSSKSTEAGNYHLVVGSALELGVVFLNVMEEGFGRSVVLPDSHKHDSVLCVELADVDWDGQQEIILGTFGKDILVYKLSMKEGDVMVADLVWQHSLAHRIHCMWYGDLTHDGLSELAVVSTGGIHILQHNMEQARRLVIERLVHSLDQEEGDRLEPNDDNTCS</sequence>
<organism evidence="1 2">
    <name type="scientific">Geodia barretti</name>
    <name type="common">Barrett's horny sponge</name>
    <dbReference type="NCBI Taxonomy" id="519541"/>
    <lineage>
        <taxon>Eukaryota</taxon>
        <taxon>Metazoa</taxon>
        <taxon>Porifera</taxon>
        <taxon>Demospongiae</taxon>
        <taxon>Heteroscleromorpha</taxon>
        <taxon>Tetractinellida</taxon>
        <taxon>Astrophorina</taxon>
        <taxon>Geodiidae</taxon>
        <taxon>Geodia</taxon>
    </lineage>
</organism>
<gene>
    <name evidence="1" type="ORF">GBAR_LOCUS7011</name>
</gene>
<dbReference type="GO" id="GO:0030027">
    <property type="term" value="C:lamellipodium"/>
    <property type="evidence" value="ECO:0007669"/>
    <property type="project" value="TreeGrafter"/>
</dbReference>
<dbReference type="GO" id="GO:0007015">
    <property type="term" value="P:actin filament organization"/>
    <property type="evidence" value="ECO:0007669"/>
    <property type="project" value="InterPro"/>
</dbReference>
<comment type="caution">
    <text evidence="1">The sequence shown here is derived from an EMBL/GenBank/DDBJ whole genome shotgun (WGS) entry which is preliminary data.</text>
</comment>
<dbReference type="InterPro" id="IPR029982">
    <property type="entry name" value="Kptn"/>
</dbReference>
<dbReference type="PANTHER" id="PTHR15435:SF2">
    <property type="entry name" value="KICSTOR COMPLEX PROTEIN KAPTIN"/>
    <property type="match status" value="1"/>
</dbReference>
<dbReference type="SUPFAM" id="SSF69318">
    <property type="entry name" value="Integrin alpha N-terminal domain"/>
    <property type="match status" value="1"/>
</dbReference>
<dbReference type="Proteomes" id="UP001174909">
    <property type="component" value="Unassembled WGS sequence"/>
</dbReference>
<reference evidence="1" key="1">
    <citation type="submission" date="2023-03" db="EMBL/GenBank/DDBJ databases">
        <authorList>
            <person name="Steffen K."/>
            <person name="Cardenas P."/>
        </authorList>
    </citation>
    <scope>NUCLEOTIDE SEQUENCE</scope>
</reference>
<name>A0AA35RGQ1_GEOBA</name>
<dbReference type="AlphaFoldDB" id="A0AA35RGQ1"/>
<protein>
    <submittedName>
        <fullName evidence="1">KICSTOR complex protein kaptin</fullName>
    </submittedName>
</protein>
<evidence type="ECO:0000313" key="1">
    <source>
        <dbReference type="EMBL" id="CAI8010687.1"/>
    </source>
</evidence>
<dbReference type="GO" id="GO:0051015">
    <property type="term" value="F:actin filament binding"/>
    <property type="evidence" value="ECO:0007669"/>
    <property type="project" value="TreeGrafter"/>
</dbReference>
<dbReference type="GO" id="GO:0034198">
    <property type="term" value="P:cellular response to amino acid starvation"/>
    <property type="evidence" value="ECO:0007669"/>
    <property type="project" value="TreeGrafter"/>
</dbReference>
<evidence type="ECO:0000313" key="2">
    <source>
        <dbReference type="Proteomes" id="UP001174909"/>
    </source>
</evidence>
<dbReference type="EMBL" id="CASHTH010001058">
    <property type="protein sequence ID" value="CAI8010687.1"/>
    <property type="molecule type" value="Genomic_DNA"/>
</dbReference>
<accession>A0AA35RGQ1</accession>
<dbReference type="GO" id="GO:0015629">
    <property type="term" value="C:actin cytoskeleton"/>
    <property type="evidence" value="ECO:0007669"/>
    <property type="project" value="InterPro"/>
</dbReference>
<dbReference type="InterPro" id="IPR028994">
    <property type="entry name" value="Integrin_alpha_N"/>
</dbReference>
<proteinExistence type="predicted"/>
<dbReference type="GO" id="GO:1904262">
    <property type="term" value="P:negative regulation of TORC1 signaling"/>
    <property type="evidence" value="ECO:0007669"/>
    <property type="project" value="TreeGrafter"/>
</dbReference>
<keyword evidence="2" id="KW-1185">Reference proteome</keyword>
<dbReference type="PANTHER" id="PTHR15435">
    <property type="entry name" value="KICSTOR COMPLEX PROTEIN KAPTIN"/>
    <property type="match status" value="1"/>
</dbReference>